<dbReference type="GO" id="GO:0003729">
    <property type="term" value="F:mRNA binding"/>
    <property type="evidence" value="ECO:0007669"/>
    <property type="project" value="TreeGrafter"/>
</dbReference>
<evidence type="ECO:0000256" key="2">
    <source>
        <dbReference type="SAM" id="MobiDB-lite"/>
    </source>
</evidence>
<dbReference type="InterPro" id="IPR036612">
    <property type="entry name" value="KH_dom_type_1_sf"/>
</dbReference>
<dbReference type="GeneID" id="106662085"/>
<dbReference type="Pfam" id="PF22675">
    <property type="entry name" value="KH-I_KHDC4-BBP"/>
    <property type="match status" value="1"/>
</dbReference>
<dbReference type="EnsemblMetazoa" id="XM_014385896.2">
    <property type="protein sequence ID" value="XP_014241382.1"/>
    <property type="gene ID" value="LOC106662085"/>
</dbReference>
<sequence>MCTMTEMDVVPASEEVPVQFGQSSRQQHQKSMYNGSNDMRNNTREERRRMVDITKDKPIKVSIRVVVPVKDHPVFNFVGKLLGPRGNSLKRLQEETMTKMAILGRGSMKDSQKEEELRGSGDPKFSHLLDELHVEVTAFAPPAEAHARIAYALAEIRRFLVPDMNDDIRQEQMWEMAHMKNGGPPTAQEEPPGPGTGVEERGESPARNGRKRPLLALAQMSPTKRTVLSILARAAQNQGALRSIHPRPFVVPTLRGDLMTGNIIIN</sequence>
<dbReference type="AlphaFoldDB" id="A0A8I6RCR9"/>
<evidence type="ECO:0000256" key="1">
    <source>
        <dbReference type="ARBA" id="ARBA00022884"/>
    </source>
</evidence>
<dbReference type="InterPro" id="IPR004087">
    <property type="entry name" value="KH_dom"/>
</dbReference>
<dbReference type="SUPFAM" id="SSF54791">
    <property type="entry name" value="Eukaryotic type KH-domain (KH-domain type I)"/>
    <property type="match status" value="1"/>
</dbReference>
<organism evidence="4 5">
    <name type="scientific">Cimex lectularius</name>
    <name type="common">Bed bug</name>
    <name type="synonym">Acanthia lectularia</name>
    <dbReference type="NCBI Taxonomy" id="79782"/>
    <lineage>
        <taxon>Eukaryota</taxon>
        <taxon>Metazoa</taxon>
        <taxon>Ecdysozoa</taxon>
        <taxon>Arthropoda</taxon>
        <taxon>Hexapoda</taxon>
        <taxon>Insecta</taxon>
        <taxon>Pterygota</taxon>
        <taxon>Neoptera</taxon>
        <taxon>Paraneoptera</taxon>
        <taxon>Hemiptera</taxon>
        <taxon>Heteroptera</taxon>
        <taxon>Panheteroptera</taxon>
        <taxon>Cimicomorpha</taxon>
        <taxon>Cimicidae</taxon>
        <taxon>Cimex</taxon>
    </lineage>
</organism>
<protein>
    <recommendedName>
        <fullName evidence="3">K Homology domain-containing protein</fullName>
    </recommendedName>
</protein>
<dbReference type="RefSeq" id="XP_014241382.1">
    <property type="nucleotide sequence ID" value="XM_014385896.2"/>
</dbReference>
<name>A0A8I6RCR9_CIMLE</name>
<dbReference type="GO" id="GO:0000381">
    <property type="term" value="P:regulation of alternative mRNA splicing, via spliceosome"/>
    <property type="evidence" value="ECO:0007669"/>
    <property type="project" value="TreeGrafter"/>
</dbReference>
<feature type="compositionally biased region" description="Polar residues" evidence="2">
    <location>
        <begin position="20"/>
        <end position="38"/>
    </location>
</feature>
<dbReference type="PANTHER" id="PTHR11208">
    <property type="entry name" value="RNA-BINDING PROTEIN RELATED"/>
    <property type="match status" value="1"/>
</dbReference>
<evidence type="ECO:0000259" key="3">
    <source>
        <dbReference type="SMART" id="SM00322"/>
    </source>
</evidence>
<feature type="region of interest" description="Disordered" evidence="2">
    <location>
        <begin position="179"/>
        <end position="218"/>
    </location>
</feature>
<dbReference type="InterPro" id="IPR045071">
    <property type="entry name" value="BBP-like"/>
</dbReference>
<proteinExistence type="predicted"/>
<keyword evidence="5" id="KW-1185">Reference proteome</keyword>
<dbReference type="InterPro" id="IPR055256">
    <property type="entry name" value="KH_1_KHDC4/BBP-like"/>
</dbReference>
<dbReference type="Proteomes" id="UP000494040">
    <property type="component" value="Unassembled WGS sequence"/>
</dbReference>
<feature type="region of interest" description="Disordered" evidence="2">
    <location>
        <begin position="18"/>
        <end position="40"/>
    </location>
</feature>
<dbReference type="SMART" id="SM00322">
    <property type="entry name" value="KH"/>
    <property type="match status" value="1"/>
</dbReference>
<accession>A0A8I6RCR9</accession>
<feature type="domain" description="K Homology" evidence="3">
    <location>
        <begin position="59"/>
        <end position="157"/>
    </location>
</feature>
<evidence type="ECO:0000313" key="4">
    <source>
        <dbReference type="EnsemblMetazoa" id="XP_014241382.1"/>
    </source>
</evidence>
<dbReference type="OrthoDB" id="6777263at2759"/>
<dbReference type="PANTHER" id="PTHR11208:SF140">
    <property type="entry name" value="GH05812P-RELATED"/>
    <property type="match status" value="1"/>
</dbReference>
<dbReference type="GO" id="GO:0005634">
    <property type="term" value="C:nucleus"/>
    <property type="evidence" value="ECO:0007669"/>
    <property type="project" value="TreeGrafter"/>
</dbReference>
<dbReference type="Gene3D" id="3.30.1370.10">
    <property type="entry name" value="K Homology domain, type 1"/>
    <property type="match status" value="1"/>
</dbReference>
<dbReference type="CDD" id="cd22384">
    <property type="entry name" value="KH-I_KHDRBS"/>
    <property type="match status" value="1"/>
</dbReference>
<evidence type="ECO:0000313" key="5">
    <source>
        <dbReference type="Proteomes" id="UP000494040"/>
    </source>
</evidence>
<reference evidence="4" key="1">
    <citation type="submission" date="2022-01" db="UniProtKB">
        <authorList>
            <consortium name="EnsemblMetazoa"/>
        </authorList>
    </citation>
    <scope>IDENTIFICATION</scope>
</reference>
<keyword evidence="1" id="KW-0694">RNA-binding</keyword>
<dbReference type="KEGG" id="clec:106662085"/>